<dbReference type="Pfam" id="PF00107">
    <property type="entry name" value="ADH_zinc_N"/>
    <property type="match status" value="1"/>
</dbReference>
<dbReference type="EMBL" id="CAUYUE010000005">
    <property type="protein sequence ID" value="CAK0771805.1"/>
    <property type="molecule type" value="Genomic_DNA"/>
</dbReference>
<dbReference type="GO" id="GO:0016491">
    <property type="term" value="F:oxidoreductase activity"/>
    <property type="evidence" value="ECO:0007669"/>
    <property type="project" value="UniProtKB-KW"/>
</dbReference>
<dbReference type="PROSITE" id="PS00012">
    <property type="entry name" value="PHOSPHOPANTETHEINE"/>
    <property type="match status" value="1"/>
</dbReference>
<keyword evidence="12" id="KW-0443">Lipid metabolism</keyword>
<evidence type="ECO:0000256" key="5">
    <source>
        <dbReference type="ARBA" id="ARBA00022553"/>
    </source>
</evidence>
<dbReference type="Gene3D" id="3.10.129.110">
    <property type="entry name" value="Polyketide synthase dehydratase"/>
    <property type="match status" value="2"/>
</dbReference>
<dbReference type="CDD" id="cd05195">
    <property type="entry name" value="enoyl_red"/>
    <property type="match status" value="1"/>
</dbReference>
<dbReference type="InterPro" id="IPR016039">
    <property type="entry name" value="Thiolase-like"/>
</dbReference>
<dbReference type="Pfam" id="PF08392">
    <property type="entry name" value="FAE1_CUT1_RppA"/>
    <property type="match status" value="1"/>
</dbReference>
<dbReference type="PROSITE" id="PS52004">
    <property type="entry name" value="KS3_2"/>
    <property type="match status" value="1"/>
</dbReference>
<dbReference type="InterPro" id="IPR029063">
    <property type="entry name" value="SAM-dependent_MTases_sf"/>
</dbReference>
<evidence type="ECO:0000256" key="9">
    <source>
        <dbReference type="ARBA" id="ARBA00022857"/>
    </source>
</evidence>
<evidence type="ECO:0000256" key="15">
    <source>
        <dbReference type="ARBA" id="ARBA00044883"/>
    </source>
</evidence>
<keyword evidence="3" id="KW-0596">Phosphopantetheine</keyword>
<dbReference type="GO" id="GO:0016787">
    <property type="term" value="F:hydrolase activity"/>
    <property type="evidence" value="ECO:0007669"/>
    <property type="project" value="UniProtKB-KW"/>
</dbReference>
<dbReference type="Pfam" id="PF00109">
    <property type="entry name" value="ketoacyl-synt"/>
    <property type="match status" value="1"/>
</dbReference>
<keyword evidence="22" id="KW-1185">Reference proteome</keyword>
<comment type="catalytic activity">
    <reaction evidence="15">
        <text>acetyl-CoA + n malonyl-CoA + 2n NADPH + 2n H(+) = a long-chain fatty acid + (n+1) CoA + n CO2 + 2n NADP(+).</text>
        <dbReference type="EC" id="2.3.1.85"/>
    </reaction>
</comment>
<organism evidence="21 22">
    <name type="scientific">Coccomyxa viridis</name>
    <dbReference type="NCBI Taxonomy" id="1274662"/>
    <lineage>
        <taxon>Eukaryota</taxon>
        <taxon>Viridiplantae</taxon>
        <taxon>Chlorophyta</taxon>
        <taxon>core chlorophytes</taxon>
        <taxon>Trebouxiophyceae</taxon>
        <taxon>Trebouxiophyceae incertae sedis</taxon>
        <taxon>Coccomyxaceae</taxon>
        <taxon>Coccomyxa</taxon>
    </lineage>
</organism>
<feature type="compositionally biased region" description="Acidic residues" evidence="17">
    <location>
        <begin position="1021"/>
        <end position="1040"/>
    </location>
</feature>
<dbReference type="SMART" id="SM00826">
    <property type="entry name" value="PKS_DH"/>
    <property type="match status" value="1"/>
</dbReference>
<dbReference type="InterPro" id="IPR011032">
    <property type="entry name" value="GroES-like_sf"/>
</dbReference>
<dbReference type="SUPFAM" id="SSF50129">
    <property type="entry name" value="GroES-like"/>
    <property type="match status" value="1"/>
</dbReference>
<dbReference type="InterPro" id="IPR020841">
    <property type="entry name" value="PKS_Beta-ketoAc_synthase_dom"/>
</dbReference>
<keyword evidence="8" id="KW-0276">Fatty acid metabolism</keyword>
<dbReference type="GO" id="GO:0006633">
    <property type="term" value="P:fatty acid biosynthetic process"/>
    <property type="evidence" value="ECO:0007669"/>
    <property type="project" value="UniProtKB-KW"/>
</dbReference>
<dbReference type="InterPro" id="IPR013968">
    <property type="entry name" value="PKS_KR"/>
</dbReference>
<dbReference type="CDD" id="cd00833">
    <property type="entry name" value="PKS"/>
    <property type="match status" value="1"/>
</dbReference>
<evidence type="ECO:0000256" key="2">
    <source>
        <dbReference type="ARBA" id="ARBA00018769"/>
    </source>
</evidence>
<keyword evidence="5" id="KW-0597">Phosphoprotein</keyword>
<evidence type="ECO:0000256" key="14">
    <source>
        <dbReference type="ARBA" id="ARBA00023268"/>
    </source>
</evidence>
<accession>A0AAV1I0A3</accession>
<feature type="region of interest" description="C-terminal hotdog fold" evidence="16">
    <location>
        <begin position="1041"/>
        <end position="1189"/>
    </location>
</feature>
<dbReference type="SUPFAM" id="SSF52151">
    <property type="entry name" value="FabD/lysophospholipase-like"/>
    <property type="match status" value="1"/>
</dbReference>
<dbReference type="EC" id="2.3.1.85" evidence="1"/>
<dbReference type="InterPro" id="IPR013747">
    <property type="entry name" value="ACP_syn_III_C"/>
</dbReference>
<keyword evidence="14" id="KW-0511">Multifunctional enzyme</keyword>
<dbReference type="GO" id="GO:0016020">
    <property type="term" value="C:membrane"/>
    <property type="evidence" value="ECO:0007669"/>
    <property type="project" value="InterPro"/>
</dbReference>
<feature type="domain" description="Ketosynthase family 3 (KS3)" evidence="19">
    <location>
        <begin position="7"/>
        <end position="424"/>
    </location>
</feature>
<proteinExistence type="predicted"/>
<dbReference type="SUPFAM" id="SSF55048">
    <property type="entry name" value="Probable ACP-binding domain of malonyl-CoA ACP transacylase"/>
    <property type="match status" value="1"/>
</dbReference>
<dbReference type="SUPFAM" id="SSF53335">
    <property type="entry name" value="S-adenosyl-L-methionine-dependent methyltransferases"/>
    <property type="match status" value="1"/>
</dbReference>
<dbReference type="Pfam" id="PF08659">
    <property type="entry name" value="KR"/>
    <property type="match status" value="1"/>
</dbReference>
<dbReference type="CDD" id="cd02440">
    <property type="entry name" value="AdoMet_MTases"/>
    <property type="match status" value="1"/>
</dbReference>
<dbReference type="InterPro" id="IPR049552">
    <property type="entry name" value="PKS_DH_N"/>
</dbReference>
<keyword evidence="7" id="KW-0378">Hydrolase</keyword>
<dbReference type="InterPro" id="IPR020806">
    <property type="entry name" value="PKS_PP-bd"/>
</dbReference>
<dbReference type="InterPro" id="IPR013149">
    <property type="entry name" value="ADH-like_C"/>
</dbReference>
<feature type="active site" description="Proton acceptor; for dehydratase activity" evidence="16">
    <location>
        <position position="900"/>
    </location>
</feature>
<evidence type="ECO:0000259" key="18">
    <source>
        <dbReference type="PROSITE" id="PS50075"/>
    </source>
</evidence>
<dbReference type="Gene3D" id="3.90.180.10">
    <property type="entry name" value="Medium-chain alcohol dehydrogenases, catalytic domain"/>
    <property type="match status" value="1"/>
</dbReference>
<dbReference type="PROSITE" id="PS52019">
    <property type="entry name" value="PKS_MFAS_DH"/>
    <property type="match status" value="1"/>
</dbReference>
<evidence type="ECO:0000256" key="10">
    <source>
        <dbReference type="ARBA" id="ARBA00023002"/>
    </source>
</evidence>
<feature type="compositionally biased region" description="Basic and acidic residues" evidence="17">
    <location>
        <begin position="1548"/>
        <end position="1566"/>
    </location>
</feature>
<feature type="region of interest" description="Disordered" evidence="17">
    <location>
        <begin position="989"/>
        <end position="1040"/>
    </location>
</feature>
<comment type="caution">
    <text evidence="21">The sequence shown here is derived from an EMBL/GenBank/DDBJ whole genome shotgun (WGS) entry which is preliminary data.</text>
</comment>
<dbReference type="InterPro" id="IPR013601">
    <property type="entry name" value="FAE1_typ3_polyketide_synth"/>
</dbReference>
<dbReference type="InterPro" id="IPR050091">
    <property type="entry name" value="PKS_NRPS_Biosynth_Enz"/>
</dbReference>
<evidence type="ECO:0000256" key="4">
    <source>
        <dbReference type="ARBA" id="ARBA00022516"/>
    </source>
</evidence>
<dbReference type="SUPFAM" id="SSF53901">
    <property type="entry name" value="Thiolase-like"/>
    <property type="match status" value="2"/>
</dbReference>
<feature type="region of interest" description="Disordered" evidence="17">
    <location>
        <begin position="2401"/>
        <end position="2458"/>
    </location>
</feature>
<dbReference type="Gene3D" id="3.40.50.150">
    <property type="entry name" value="Vaccinia Virus protein VP39"/>
    <property type="match status" value="1"/>
</dbReference>
<gene>
    <name evidence="21" type="ORF">CVIRNUC_003898</name>
</gene>
<keyword evidence="11" id="KW-0520">NAD</keyword>
<dbReference type="InterPro" id="IPR009081">
    <property type="entry name" value="PP-bd_ACP"/>
</dbReference>
<dbReference type="CDD" id="cd05274">
    <property type="entry name" value="KR_FAS_SDR_x"/>
    <property type="match status" value="1"/>
</dbReference>
<sequence>MDVQHPGAPVEVFGHACRFPDSESSSHFWSNLLAGRNMCSQDERRWPVGLYGTPERFGKLVEYNRFDASFFSVHGKQAQRMDPQLRKLLECAYEAWLDSGIDHRALRGSPKVGVYIGCCGSETHTQWLADIKNITGYEQTGCTLSMFANRLSFFFDFKGPSKSVDTACSSSLVALNDAVADIHSGRVDYAMVGGASAIFRPATTVAFMGLHMMSPDGACKSFDASGNGYARAEGVAVVVLRRAGVIGTPFTAPRKPYAQILGIGTNSDGFKDNGITFPSDTAQSALSMKVCEAAGIRREDLAYVEAHGTGTVAGDAQELAAIDRVYGKGAGRVADVPLLLGSVKSNMGHCEGCSGLAALIKLCLSFEHGLIPANLHYNEPNPNNKSLVEGILKVVAQPTPWNGGLAAISNFGFGGTNVHCIVEGKVGDPKLLPAAEEAPTPKVGSELLIPIVARTTDGAQKLLQLIEARGQEAEELAAPLKMLANAQAADLGKLGVRGTLCNGTASWDTNSGAARPIWFVFSGNGSQWPLMAAELLQSSPAFRESMHACAKAVAPYGLDLLAELVDPEGWKSSAASASGLASVQVGLVDMLREEYGVTAAGCFGHSAGEIAAGYADGCLTREQTVLIAYHRGRMAPDHGLSGGIMAAVGLGVAAAEARIAKAGLANTGVVVACDNSPDSVTMSGPADTLSPLLAALKAEKVFVREVDTLGVAYHSPALLPFAEDLRSELQKVMPEPKPRSKTWLSTCFPAGSEDEAAKTCGADYHVHSYLNRVRFTDTAKAVPDNAVLLEVGPHALLRSALRQNRATLPYCSLMKKGSNAAETVRDGVAGLWRKGADMKWSVPAGAEKAADELPRDIRDALVSWDHAMEYEGPPDFTHASMMYEKTYDLDSPEHRFLADHVVDNRILMPAVSFVVTAWHAAAEAAGVPPHAFPAAIEDFHVHQAVVAQKGQKVTLGVQITADRHFHVLHNGDIIADGYVRPLKPQAAKGAKTAEGAPEAATDAVPTEGAAVDPVGRKEPEEATEVEEIGAPDEEEAEPEEAPWEHDAVSTIEAAQFYSYFTRIGFSYGPTFHVVNRVSTEADTAAQIKWEGCFIRFLDGMLQVNGWMTSGAGSLKIPTGIRSLVIAHPEGCAHGWQPYTAQRLLGELTTPLATITGLSLSPAPRSAGLLNTTLTFKELDHVPYGDTLDGSARRAKYVKDLEAYMGSALQPILKTWEGELPAHLQKVRSIVDKVTAGGRHAPLDADFFEQPDHCMARLVRDICSAGGFKDAIASGDITKMITEHAEHDKLYSEDLGVSHNLSPAGLELLMDLVLQNMPSGFRVIEIGAGTGSLTGQVYPTLNEAANSELLQYMCTDISDSAASKISNVVRAPNVAFKVWDMNGPASKEIGGEYHLLLAGNALHNAADLAATLQHAAEVLVPGGFLCMYESNSALQPLLWGLSPQSWQFTDKRDTGMLAGIPRWEQLLSAAGFQKVMTRKESGYASALMLFRKKADMAPVDPLFFPAPPANTSNEVMSNWLTGFNESIQAAAGVVKPTEDSPKEAALGPDGKEPEAPATPDKEAEKGPKAPRRLWLHGSVQTSPGAYGLFQTIRCEPAGFNARLLLDNTCLSTDEPAGSAEEPLEGDDLKSVPLGAAAKAMLAKAEELDMAQNVFQDGAWGAMLMRKTKRDVPAKCPIEELPCGFHLEVATPGDLSTMARVQNKPFDSRAVRVNVAYGALNFKDVMLAYGKLNKETMNSAFTRVGLGRESLAGAFARSGLGFEYSGIVEKTGRRVMGLAPESAANKIGGPVHLMFDVPSSWSLRDASTVPTAYLTAYYALVMRGGLKSKHSVLIHSGAGAVGLASIRICHHRGCEVFTTCGSEKKREFLKKTFPFLDDDHIGDSHSTSFEALISKQTNGHGVDMALNSLADEKLLATVRCIAYRGHLLEIGKYNIIKGTPLSMAPMHKNVSFQGIDLDTIILCLDKDEVREVRELLEAGIASGEVQPLINTVFPEAHAEDAFRFLSKGVHIGKVMLQVADPEAEAAAANGIPATLPEEEAPIVEVAKPVERAATAEAHAIFVAEKGRSYLLVGGLGGVGLTLAIWLAQHGADHIVLSSRRGVTSGHHAKLIEDIEAAGAKVTISKLDVVDPQQAKQLVALAESIAPVAAIFHLAMVLDDRMLINQTGESWNRCVKPKAAGAWNLDAASRGLKHLTHFVCFSSIVAAAGNAGQGNYGYGNMAASELCRARRALGLPAIAFGAGPISGVGYVADNLDLEFSGRVMQLLAHQPVDEVISVLGTLLCKPDSHSPCYIYVTRVRKQNTGDNDDAGGNLLAAVLAILGMDEKNIKEDQSLEGMGMDSMQVLEIRTRLQRATGHPIPLEEMPSLTIAKIRAMDSGKSSPAALPAAEEETTEAAPAIAVGTKAEADVSKPVPEPDSVLNGLPDSASEKSSEDSGQDLKGSSPPSTPERSRTGDLTAVLPTPEKAAALLAAKADADHEAYAEGTGVIAAPKAPLTPAASAAARPALSPVSPAPTAVLPKVASESSSTTSILERKAPATPALPQPEAPAVAQPVPAFVAPPRPDVPAEAQAVAAVIWDVFLAIALVIVRCRKAYSGVKAAILTTLAALIGRLFNTPSAGAEAPCPGAPAVQSRSIPSGLLAQCAAGMTWARHKIVQAADTLTSCNALQPIFLVDFHVFAIPDRMLHTVDEVDQAIFANREKLKIDKGAQDFSRRIAKMSGVGDKNAAPEAWWAMWNGKSKRGKIDVTLQDCQEESEMIMFDVVENVLKKTNIDPKKIDIVITCCSVYNPTPSMAACLVNKFGMRHDVLTYHLSGMGCSSSLVSIDMAKNLLKAMPGTTALIVNHENITYNYYRGRDRAFLLAGALFRPGGAAVILSNRPEDAARSKYALTHTVRTHLGCDDDAYLCEGYGEDKEGFRGGFMRKNVIEVAQRALELNVAALAKELTPLPVKIQQWLNPEAAATAKPSPSKAFNHFLIHTGGRGVIDDIQTRLQIAEDKVAPARETLHRFGNTSVASTWYILANIEHNRGVKKGDAVWQLSFGGGFKCNSAVWRALKDTSVVHSAWE</sequence>
<dbReference type="InterPro" id="IPR014030">
    <property type="entry name" value="Ketoacyl_synth_N"/>
</dbReference>
<dbReference type="SUPFAM" id="SSF51735">
    <property type="entry name" value="NAD(P)-binding Rossmann-fold domains"/>
    <property type="match status" value="2"/>
</dbReference>
<dbReference type="Pfam" id="PF00698">
    <property type="entry name" value="Acyl_transf_1"/>
    <property type="match status" value="1"/>
</dbReference>
<dbReference type="Gene3D" id="3.40.366.10">
    <property type="entry name" value="Malonyl-Coenzyme A Acyl Carrier Protein, domain 2"/>
    <property type="match status" value="1"/>
</dbReference>
<reference evidence="21 22" key="1">
    <citation type="submission" date="2023-10" db="EMBL/GenBank/DDBJ databases">
        <authorList>
            <person name="Maclean D."/>
            <person name="Macfadyen A."/>
        </authorList>
    </citation>
    <scope>NUCLEOTIDE SEQUENCE [LARGE SCALE GENOMIC DNA]</scope>
</reference>
<evidence type="ECO:0000313" key="21">
    <source>
        <dbReference type="EMBL" id="CAK0771805.1"/>
    </source>
</evidence>
<dbReference type="GO" id="GO:0004312">
    <property type="term" value="F:fatty acid synthase activity"/>
    <property type="evidence" value="ECO:0007669"/>
    <property type="project" value="UniProtKB-EC"/>
</dbReference>
<evidence type="ECO:0000256" key="13">
    <source>
        <dbReference type="ARBA" id="ARBA00023160"/>
    </source>
</evidence>
<dbReference type="GO" id="GO:0031177">
    <property type="term" value="F:phosphopantetheine binding"/>
    <property type="evidence" value="ECO:0007669"/>
    <property type="project" value="InterPro"/>
</dbReference>
<keyword evidence="9" id="KW-0521">NADP</keyword>
<dbReference type="InterPro" id="IPR036291">
    <property type="entry name" value="NAD(P)-bd_dom_sf"/>
</dbReference>
<evidence type="ECO:0000313" key="22">
    <source>
        <dbReference type="Proteomes" id="UP001314263"/>
    </source>
</evidence>
<evidence type="ECO:0000256" key="17">
    <source>
        <dbReference type="SAM" id="MobiDB-lite"/>
    </source>
</evidence>
<evidence type="ECO:0000256" key="8">
    <source>
        <dbReference type="ARBA" id="ARBA00022832"/>
    </source>
</evidence>
<dbReference type="Pfam" id="PF16197">
    <property type="entry name" value="KAsynt_C_assoc"/>
    <property type="match status" value="1"/>
</dbReference>
<dbReference type="InterPro" id="IPR032821">
    <property type="entry name" value="PKS_assoc"/>
</dbReference>
<dbReference type="InterPro" id="IPR016035">
    <property type="entry name" value="Acyl_Trfase/lysoPLipase"/>
</dbReference>
<dbReference type="InterPro" id="IPR036736">
    <property type="entry name" value="ACP-like_sf"/>
</dbReference>
<dbReference type="PROSITE" id="PS50075">
    <property type="entry name" value="CARRIER"/>
    <property type="match status" value="1"/>
</dbReference>
<dbReference type="SUPFAM" id="SSF47336">
    <property type="entry name" value="ACP-like"/>
    <property type="match status" value="1"/>
</dbReference>
<keyword evidence="10" id="KW-0560">Oxidoreductase</keyword>
<evidence type="ECO:0000256" key="6">
    <source>
        <dbReference type="ARBA" id="ARBA00022679"/>
    </source>
</evidence>
<dbReference type="PANTHER" id="PTHR43775:SF7">
    <property type="entry name" value="FATTY ACID SYNTHASE"/>
    <property type="match status" value="1"/>
</dbReference>
<protein>
    <recommendedName>
        <fullName evidence="2">Fatty acid synthase</fullName>
        <ecNumber evidence="1">2.3.1.85</ecNumber>
    </recommendedName>
</protein>
<feature type="region of interest" description="Disordered" evidence="17">
    <location>
        <begin position="1531"/>
        <end position="1570"/>
    </location>
</feature>
<dbReference type="Gene3D" id="3.40.50.720">
    <property type="entry name" value="NAD(P)-binding Rossmann-like Domain"/>
    <property type="match status" value="1"/>
</dbReference>
<evidence type="ECO:0000256" key="7">
    <source>
        <dbReference type="ARBA" id="ARBA00022801"/>
    </source>
</evidence>
<dbReference type="Gene3D" id="3.40.47.10">
    <property type="match status" value="2"/>
</dbReference>
<dbReference type="Gene3D" id="1.10.1200.10">
    <property type="entry name" value="ACP-like"/>
    <property type="match status" value="1"/>
</dbReference>
<dbReference type="InterPro" id="IPR049900">
    <property type="entry name" value="PKS_mFAS_DH"/>
</dbReference>
<dbReference type="Pfam" id="PF08541">
    <property type="entry name" value="ACP_syn_III_C"/>
    <property type="match status" value="1"/>
</dbReference>
<dbReference type="SMART" id="SM00825">
    <property type="entry name" value="PKS_KS"/>
    <property type="match status" value="1"/>
</dbReference>
<dbReference type="InterPro" id="IPR057326">
    <property type="entry name" value="KR_dom"/>
</dbReference>
<name>A0AAV1I0A3_9CHLO</name>
<dbReference type="InterPro" id="IPR006162">
    <property type="entry name" value="Ppantetheine_attach_site"/>
</dbReference>
<feature type="active site" description="Proton donor; for dehydratase activity" evidence="16">
    <location>
        <position position="1098"/>
    </location>
</feature>
<dbReference type="SMART" id="SM00829">
    <property type="entry name" value="PKS_ER"/>
    <property type="match status" value="1"/>
</dbReference>
<keyword evidence="13" id="KW-0275">Fatty acid biosynthesis</keyword>
<evidence type="ECO:0000256" key="16">
    <source>
        <dbReference type="PROSITE-ProRule" id="PRU01363"/>
    </source>
</evidence>
<feature type="domain" description="Carrier" evidence="18">
    <location>
        <begin position="2302"/>
        <end position="2381"/>
    </location>
</feature>
<dbReference type="InterPro" id="IPR020843">
    <property type="entry name" value="ER"/>
</dbReference>
<evidence type="ECO:0000256" key="1">
    <source>
        <dbReference type="ARBA" id="ARBA00012873"/>
    </source>
</evidence>
<evidence type="ECO:0000259" key="19">
    <source>
        <dbReference type="PROSITE" id="PS52004"/>
    </source>
</evidence>
<dbReference type="InterPro" id="IPR018201">
    <property type="entry name" value="Ketoacyl_synth_AS"/>
</dbReference>
<evidence type="ECO:0000256" key="3">
    <source>
        <dbReference type="ARBA" id="ARBA00022450"/>
    </source>
</evidence>
<dbReference type="InterPro" id="IPR014043">
    <property type="entry name" value="Acyl_transferase_dom"/>
</dbReference>
<dbReference type="InterPro" id="IPR016036">
    <property type="entry name" value="Malonyl_transacylase_ACP-bd"/>
</dbReference>
<evidence type="ECO:0000256" key="12">
    <source>
        <dbReference type="ARBA" id="ARBA00023098"/>
    </source>
</evidence>
<dbReference type="Gene3D" id="3.30.70.3290">
    <property type="match status" value="1"/>
</dbReference>
<dbReference type="Pfam" id="PF02801">
    <property type="entry name" value="Ketoacyl-synt_C"/>
    <property type="match status" value="1"/>
</dbReference>
<dbReference type="PROSITE" id="PS00606">
    <property type="entry name" value="KS3_1"/>
    <property type="match status" value="1"/>
</dbReference>
<dbReference type="InterPro" id="IPR014031">
    <property type="entry name" value="Ketoacyl_synth_C"/>
</dbReference>
<dbReference type="GO" id="GO:0004315">
    <property type="term" value="F:3-oxoacyl-[acyl-carrier-protein] synthase activity"/>
    <property type="evidence" value="ECO:0007669"/>
    <property type="project" value="InterPro"/>
</dbReference>
<evidence type="ECO:0000256" key="11">
    <source>
        <dbReference type="ARBA" id="ARBA00023027"/>
    </source>
</evidence>
<keyword evidence="6" id="KW-0808">Transferase</keyword>
<dbReference type="InterPro" id="IPR013217">
    <property type="entry name" value="Methyltransf_12"/>
</dbReference>
<dbReference type="SMART" id="SM00827">
    <property type="entry name" value="PKS_AT"/>
    <property type="match status" value="1"/>
</dbReference>
<dbReference type="Proteomes" id="UP001314263">
    <property type="component" value="Unassembled WGS sequence"/>
</dbReference>
<dbReference type="Pfam" id="PF08242">
    <property type="entry name" value="Methyltransf_12"/>
    <property type="match status" value="1"/>
</dbReference>
<evidence type="ECO:0000259" key="20">
    <source>
        <dbReference type="PROSITE" id="PS52019"/>
    </source>
</evidence>
<dbReference type="PANTHER" id="PTHR43775">
    <property type="entry name" value="FATTY ACID SYNTHASE"/>
    <property type="match status" value="1"/>
</dbReference>
<feature type="region of interest" description="N-terminal hotdog fold" evidence="16">
    <location>
        <begin position="866"/>
        <end position="1017"/>
    </location>
</feature>
<dbReference type="InterPro" id="IPR001227">
    <property type="entry name" value="Ac_transferase_dom_sf"/>
</dbReference>
<keyword evidence="4" id="KW-0444">Lipid biosynthesis</keyword>
<dbReference type="CDD" id="cd00831">
    <property type="entry name" value="CHS_like"/>
    <property type="match status" value="1"/>
</dbReference>
<dbReference type="Pfam" id="PF21089">
    <property type="entry name" value="PKS_DH_N"/>
    <property type="match status" value="1"/>
</dbReference>
<dbReference type="InterPro" id="IPR042104">
    <property type="entry name" value="PKS_dehydratase_sf"/>
</dbReference>
<feature type="domain" description="PKS/mFAS DH" evidence="20">
    <location>
        <begin position="866"/>
        <end position="1189"/>
    </location>
</feature>
<dbReference type="SMART" id="SM00823">
    <property type="entry name" value="PKS_PP"/>
    <property type="match status" value="1"/>
</dbReference>
<dbReference type="Pfam" id="PF00550">
    <property type="entry name" value="PP-binding"/>
    <property type="match status" value="1"/>
</dbReference>
<dbReference type="InterPro" id="IPR020807">
    <property type="entry name" value="PKS_DH"/>
</dbReference>
<dbReference type="SMART" id="SM00822">
    <property type="entry name" value="PKS_KR"/>
    <property type="match status" value="1"/>
</dbReference>